<evidence type="ECO:0000313" key="1">
    <source>
        <dbReference type="EMBL" id="KAH0547310.1"/>
    </source>
</evidence>
<dbReference type="EMBL" id="JAHXZJ010002237">
    <property type="protein sequence ID" value="KAH0547310.1"/>
    <property type="molecule type" value="Genomic_DNA"/>
</dbReference>
<sequence length="157" mass="18035">MSSAVSTENSATLEPLECLTSWRPNLGILEALLDMNTGYKAWVHDLMFALELKKRLRNESLGISFQVTVSIGRKSDLGVLEVLSSTDEIMLIKKLMFYAPHVCQIFTFCDCLRQWTSEWLIRPKLDELNPRLITPLRITTYMLYVLCPFMPRSKSSL</sequence>
<gene>
    <name evidence="1" type="ORF">KQX54_018629</name>
</gene>
<proteinExistence type="predicted"/>
<reference evidence="1 2" key="1">
    <citation type="journal article" date="2021" name="J. Hered.">
        <title>A chromosome-level genome assembly of the parasitoid wasp, Cotesia glomerata (Hymenoptera: Braconidae).</title>
        <authorList>
            <person name="Pinto B.J."/>
            <person name="Weis J.J."/>
            <person name="Gamble T."/>
            <person name="Ode P.J."/>
            <person name="Paul R."/>
            <person name="Zaspel J.M."/>
        </authorList>
    </citation>
    <scope>NUCLEOTIDE SEQUENCE [LARGE SCALE GENOMIC DNA]</scope>
    <source>
        <strain evidence="1">CgM1</strain>
    </source>
</reference>
<accession>A0AAV7I9B5</accession>
<keyword evidence="2" id="KW-1185">Reference proteome</keyword>
<protein>
    <submittedName>
        <fullName evidence="1">Uncharacterized protein</fullName>
    </submittedName>
</protein>
<name>A0AAV7I9B5_COTGL</name>
<organism evidence="1 2">
    <name type="scientific">Cotesia glomerata</name>
    <name type="common">Lepidopteran parasitic wasp</name>
    <name type="synonym">Apanteles glomeratus</name>
    <dbReference type="NCBI Taxonomy" id="32391"/>
    <lineage>
        <taxon>Eukaryota</taxon>
        <taxon>Metazoa</taxon>
        <taxon>Ecdysozoa</taxon>
        <taxon>Arthropoda</taxon>
        <taxon>Hexapoda</taxon>
        <taxon>Insecta</taxon>
        <taxon>Pterygota</taxon>
        <taxon>Neoptera</taxon>
        <taxon>Endopterygota</taxon>
        <taxon>Hymenoptera</taxon>
        <taxon>Apocrita</taxon>
        <taxon>Ichneumonoidea</taxon>
        <taxon>Braconidae</taxon>
        <taxon>Microgastrinae</taxon>
        <taxon>Cotesia</taxon>
    </lineage>
</organism>
<comment type="caution">
    <text evidence="1">The sequence shown here is derived from an EMBL/GenBank/DDBJ whole genome shotgun (WGS) entry which is preliminary data.</text>
</comment>
<evidence type="ECO:0000313" key="2">
    <source>
        <dbReference type="Proteomes" id="UP000826195"/>
    </source>
</evidence>
<dbReference type="AlphaFoldDB" id="A0AAV7I9B5"/>
<dbReference type="Proteomes" id="UP000826195">
    <property type="component" value="Unassembled WGS sequence"/>
</dbReference>